<keyword evidence="1" id="KW-0539">Nucleus</keyword>
<dbReference type="Proteomes" id="UP001341281">
    <property type="component" value="Chromosome 02"/>
</dbReference>
<dbReference type="InterPro" id="IPR031052">
    <property type="entry name" value="FHY3/FAR1"/>
</dbReference>
<evidence type="ECO:0000256" key="1">
    <source>
        <dbReference type="RuleBase" id="RU367018"/>
    </source>
</evidence>
<dbReference type="EMBL" id="CP144746">
    <property type="protein sequence ID" value="WVZ57724.1"/>
    <property type="molecule type" value="Genomic_DNA"/>
</dbReference>
<dbReference type="PANTHER" id="PTHR31669:SF217">
    <property type="entry name" value="PROTEIN FAR1-RELATED SEQUENCE"/>
    <property type="match status" value="1"/>
</dbReference>
<keyword evidence="1" id="KW-0479">Metal-binding</keyword>
<reference evidence="3 4" key="1">
    <citation type="submission" date="2024-02" db="EMBL/GenBank/DDBJ databases">
        <title>High-quality chromosome-scale genome assembly of Pensacola bahiagrass (Paspalum notatum Flugge var. saurae).</title>
        <authorList>
            <person name="Vega J.M."/>
            <person name="Podio M."/>
            <person name="Orjuela J."/>
            <person name="Siena L.A."/>
            <person name="Pessino S.C."/>
            <person name="Combes M.C."/>
            <person name="Mariac C."/>
            <person name="Albertini E."/>
            <person name="Pupilli F."/>
            <person name="Ortiz J.P.A."/>
            <person name="Leblanc O."/>
        </authorList>
    </citation>
    <scope>NUCLEOTIDE SEQUENCE [LARGE SCALE GENOMIC DNA]</scope>
    <source>
        <strain evidence="3">R1</strain>
        <tissue evidence="3">Leaf</tissue>
    </source>
</reference>
<protein>
    <recommendedName>
        <fullName evidence="1">Protein FAR1-RELATED SEQUENCE</fullName>
    </recommendedName>
</protein>
<proteinExistence type="inferred from homology"/>
<dbReference type="AlphaFoldDB" id="A0AAQ3SNS0"/>
<name>A0AAQ3SNS0_PASNO</name>
<evidence type="ECO:0000313" key="4">
    <source>
        <dbReference type="Proteomes" id="UP001341281"/>
    </source>
</evidence>
<comment type="similarity">
    <text evidence="1">Belongs to the FHY3/FAR1 family.</text>
</comment>
<dbReference type="GO" id="GO:0005634">
    <property type="term" value="C:nucleus"/>
    <property type="evidence" value="ECO:0007669"/>
    <property type="project" value="UniProtKB-SubCell"/>
</dbReference>
<accession>A0AAQ3SNS0</accession>
<dbReference type="GO" id="GO:0008270">
    <property type="term" value="F:zinc ion binding"/>
    <property type="evidence" value="ECO:0007669"/>
    <property type="project" value="UniProtKB-UniRule"/>
</dbReference>
<keyword evidence="1" id="KW-0862">Zinc</keyword>
<evidence type="ECO:0000313" key="3">
    <source>
        <dbReference type="EMBL" id="WVZ57724.1"/>
    </source>
</evidence>
<comment type="function">
    <text evidence="1">Putative transcription activator involved in regulating light control of development.</text>
</comment>
<feature type="compositionally biased region" description="Polar residues" evidence="2">
    <location>
        <begin position="401"/>
        <end position="410"/>
    </location>
</feature>
<keyword evidence="4" id="KW-1185">Reference proteome</keyword>
<dbReference type="GO" id="GO:0006355">
    <property type="term" value="P:regulation of DNA-templated transcription"/>
    <property type="evidence" value="ECO:0007669"/>
    <property type="project" value="UniProtKB-UniRule"/>
</dbReference>
<feature type="region of interest" description="Disordered" evidence="2">
    <location>
        <begin position="348"/>
        <end position="424"/>
    </location>
</feature>
<sequence>MNHHKDPNIILTDEDPAMKIAIARVFKRTLHRFCRWHITRPWKYELKKLYREHRDKTLQEKIEALINWPLQPTEFEAAWTQTVTELGIQEHPAIVALWSKRSMFIACYFKANYCGRMTSTQRSESTNNMLKSEFVNNATSMNMLAKQCFQAIQHVDHLAAGETHYSEAPNMRASYTKLDEQFDRAYTRKVYQDYKCKVMNKTAFRIDPHPSKENTYVVRHEKETGNFYWAKHAFVVEADMANGYYTCQCLEWEHTGLFCHDLLRAFTHLQVTKLPSTYILKRYTRNAVSNILWRDDDPTPTTSEPTYQTRYAKLLSELMGLAREACTSDDLHTKTMIECNRLRQKFKPNESAGNANPEHATEQQQPGEANVRPELQNISISAPLVAKTKGRKPNKEKKALESQSKQTTSTYKRKKPNSKGGKTFNCTYCGKKNDHYSTTCALNPNRSRAAENKLSYKIVKHIDKKKGKTKTYKDGRERR</sequence>
<dbReference type="PANTHER" id="PTHR31669">
    <property type="entry name" value="PROTEIN FAR1-RELATED SEQUENCE 10-RELATED"/>
    <property type="match status" value="1"/>
</dbReference>
<gene>
    <name evidence="3" type="ORF">U9M48_008074</name>
</gene>
<keyword evidence="1" id="KW-0863">Zinc-finger</keyword>
<comment type="subcellular location">
    <subcellularLocation>
        <location evidence="1">Nucleus</location>
    </subcellularLocation>
</comment>
<organism evidence="3 4">
    <name type="scientific">Paspalum notatum var. saurae</name>
    <dbReference type="NCBI Taxonomy" id="547442"/>
    <lineage>
        <taxon>Eukaryota</taxon>
        <taxon>Viridiplantae</taxon>
        <taxon>Streptophyta</taxon>
        <taxon>Embryophyta</taxon>
        <taxon>Tracheophyta</taxon>
        <taxon>Spermatophyta</taxon>
        <taxon>Magnoliopsida</taxon>
        <taxon>Liliopsida</taxon>
        <taxon>Poales</taxon>
        <taxon>Poaceae</taxon>
        <taxon>PACMAD clade</taxon>
        <taxon>Panicoideae</taxon>
        <taxon>Andropogonodae</taxon>
        <taxon>Paspaleae</taxon>
        <taxon>Paspalinae</taxon>
        <taxon>Paspalum</taxon>
    </lineage>
</organism>
<evidence type="ECO:0000256" key="2">
    <source>
        <dbReference type="SAM" id="MobiDB-lite"/>
    </source>
</evidence>